<dbReference type="InterPro" id="IPR006311">
    <property type="entry name" value="TAT_signal"/>
</dbReference>
<dbReference type="AlphaFoldDB" id="A0A1G9J494"/>
<dbReference type="EMBL" id="FNDJ01000024">
    <property type="protein sequence ID" value="SDL32161.1"/>
    <property type="molecule type" value="Genomic_DNA"/>
</dbReference>
<dbReference type="Pfam" id="PF01546">
    <property type="entry name" value="Peptidase_M20"/>
    <property type="match status" value="1"/>
</dbReference>
<evidence type="ECO:0000313" key="1">
    <source>
        <dbReference type="EMBL" id="SDL32161.1"/>
    </source>
</evidence>
<dbReference type="Proteomes" id="UP000199202">
    <property type="component" value="Unassembled WGS sequence"/>
</dbReference>
<dbReference type="SUPFAM" id="SSF53187">
    <property type="entry name" value="Zn-dependent exopeptidases"/>
    <property type="match status" value="1"/>
</dbReference>
<dbReference type="GO" id="GO:0016787">
    <property type="term" value="F:hydrolase activity"/>
    <property type="evidence" value="ECO:0007669"/>
    <property type="project" value="UniProtKB-KW"/>
</dbReference>
<dbReference type="PANTHER" id="PTHR11014">
    <property type="entry name" value="PEPTIDASE M20 FAMILY MEMBER"/>
    <property type="match status" value="1"/>
</dbReference>
<dbReference type="InterPro" id="IPR017439">
    <property type="entry name" value="Amidohydrolase"/>
</dbReference>
<accession>A0A1G9J494</accession>
<dbReference type="PROSITE" id="PS51318">
    <property type="entry name" value="TAT"/>
    <property type="match status" value="1"/>
</dbReference>
<gene>
    <name evidence="1" type="ORF">SAMN05421869_124136</name>
</gene>
<keyword evidence="2" id="KW-1185">Reference proteome</keyword>
<name>A0A1G9J494_9ACTN</name>
<dbReference type="Gene3D" id="3.40.630.10">
    <property type="entry name" value="Zn peptidases"/>
    <property type="match status" value="2"/>
</dbReference>
<dbReference type="PANTHER" id="PTHR11014:SF63">
    <property type="entry name" value="METALLOPEPTIDASE, PUTATIVE (AFU_ORTHOLOGUE AFUA_6G09600)-RELATED"/>
    <property type="match status" value="1"/>
</dbReference>
<reference evidence="1 2" key="1">
    <citation type="submission" date="2016-10" db="EMBL/GenBank/DDBJ databases">
        <authorList>
            <person name="de Groot N.N."/>
        </authorList>
    </citation>
    <scope>NUCLEOTIDE SEQUENCE [LARGE SCALE GENOMIC DNA]</scope>
    <source>
        <strain evidence="1 2">CGMCC 4.6533</strain>
    </source>
</reference>
<dbReference type="STRING" id="633440.SAMN05421869_124136"/>
<dbReference type="InterPro" id="IPR002933">
    <property type="entry name" value="Peptidase_M20"/>
</dbReference>
<proteinExistence type="predicted"/>
<evidence type="ECO:0000313" key="2">
    <source>
        <dbReference type="Proteomes" id="UP000199202"/>
    </source>
</evidence>
<protein>
    <submittedName>
        <fullName evidence="1">Amidohydrolase</fullName>
    </submittedName>
</protein>
<dbReference type="RefSeq" id="WP_218136221.1">
    <property type="nucleotide sequence ID" value="NZ_FNDJ01000024.1"/>
</dbReference>
<sequence length="426" mass="45100">MFDSGDRTVSRRAVLGGAVAGVAGDALGPARAAYAGGMPSEGDPVDAVAAQLDRDLIALRRDLHRHPELPGQERRTAEVVARRLRAAGLDVTTGVGGHGVVGVLEAARRGRTVAYRADIDAVPPEDQLSGGTQVAHLCGHDVHTAVGVGVAEVLAHLRDRLAGTFVFVFQPAEEALSGAAAMLDDGVLARTRPTEIHALHCGPFPVGEFVVTPGFGLPGQDHGVITLTGPDATARAQRLAAAIGALGTVSPPSTPEALERFVADLLTPDGPLSTFVFMQVQTADTTGGAEVRMSYRCWPEDRYEDVRADIGRLARSHGGTPVFPKDPYPAMLCPEWEGHVLKRHLEQTIGPDRVRTIQAAVPFSGEDFALFLDRIPGTYTFLGVMAPGAPITTGYPHFGAFNPDERAIGHGVRAMARWLAVRAARR</sequence>
<organism evidence="1 2">
    <name type="scientific">Nonomuraea jiangxiensis</name>
    <dbReference type="NCBI Taxonomy" id="633440"/>
    <lineage>
        <taxon>Bacteria</taxon>
        <taxon>Bacillati</taxon>
        <taxon>Actinomycetota</taxon>
        <taxon>Actinomycetes</taxon>
        <taxon>Streptosporangiales</taxon>
        <taxon>Streptosporangiaceae</taxon>
        <taxon>Nonomuraea</taxon>
    </lineage>
</organism>
<keyword evidence="1" id="KW-0378">Hydrolase</keyword>